<organism evidence="1 2">
    <name type="scientific">Capsicum annuum</name>
    <name type="common">Capsicum pepper</name>
    <dbReference type="NCBI Taxonomy" id="4072"/>
    <lineage>
        <taxon>Eukaryota</taxon>
        <taxon>Viridiplantae</taxon>
        <taxon>Streptophyta</taxon>
        <taxon>Embryophyta</taxon>
        <taxon>Tracheophyta</taxon>
        <taxon>Spermatophyta</taxon>
        <taxon>Magnoliopsida</taxon>
        <taxon>eudicotyledons</taxon>
        <taxon>Gunneridae</taxon>
        <taxon>Pentapetalae</taxon>
        <taxon>asterids</taxon>
        <taxon>lamiids</taxon>
        <taxon>Solanales</taxon>
        <taxon>Solanaceae</taxon>
        <taxon>Solanoideae</taxon>
        <taxon>Capsiceae</taxon>
        <taxon>Capsicum</taxon>
    </lineage>
</organism>
<dbReference type="EMBL" id="AYRZ02000005">
    <property type="protein sequence ID" value="PHT82074.1"/>
    <property type="molecule type" value="Genomic_DNA"/>
</dbReference>
<dbReference type="PANTHER" id="PTHR10811">
    <property type="entry name" value="FRINGE-RELATED"/>
    <property type="match status" value="1"/>
</dbReference>
<reference evidence="1 2" key="1">
    <citation type="journal article" date="2014" name="Nat. Genet.">
        <title>Genome sequence of the hot pepper provides insights into the evolution of pungency in Capsicum species.</title>
        <authorList>
            <person name="Kim S."/>
            <person name="Park M."/>
            <person name="Yeom S.I."/>
            <person name="Kim Y.M."/>
            <person name="Lee J.M."/>
            <person name="Lee H.A."/>
            <person name="Seo E."/>
            <person name="Choi J."/>
            <person name="Cheong K."/>
            <person name="Kim K.T."/>
            <person name="Jung K."/>
            <person name="Lee G.W."/>
            <person name="Oh S.K."/>
            <person name="Bae C."/>
            <person name="Kim S.B."/>
            <person name="Lee H.Y."/>
            <person name="Kim S.Y."/>
            <person name="Kim M.S."/>
            <person name="Kang B.C."/>
            <person name="Jo Y.D."/>
            <person name="Yang H.B."/>
            <person name="Jeong H.J."/>
            <person name="Kang W.H."/>
            <person name="Kwon J.K."/>
            <person name="Shin C."/>
            <person name="Lim J.Y."/>
            <person name="Park J.H."/>
            <person name="Huh J.H."/>
            <person name="Kim J.S."/>
            <person name="Kim B.D."/>
            <person name="Cohen O."/>
            <person name="Paran I."/>
            <person name="Suh M.C."/>
            <person name="Lee S.B."/>
            <person name="Kim Y.K."/>
            <person name="Shin Y."/>
            <person name="Noh S.J."/>
            <person name="Park J."/>
            <person name="Seo Y.S."/>
            <person name="Kwon S.Y."/>
            <person name="Kim H.A."/>
            <person name="Park J.M."/>
            <person name="Kim H.J."/>
            <person name="Choi S.B."/>
            <person name="Bosland P.W."/>
            <person name="Reeves G."/>
            <person name="Jo S.H."/>
            <person name="Lee B.W."/>
            <person name="Cho H.T."/>
            <person name="Choi H.S."/>
            <person name="Lee M.S."/>
            <person name="Yu Y."/>
            <person name="Do Choi Y."/>
            <person name="Park B.S."/>
            <person name="van Deynze A."/>
            <person name="Ashrafi H."/>
            <person name="Hill T."/>
            <person name="Kim W.T."/>
            <person name="Pai H.S."/>
            <person name="Ahn H.K."/>
            <person name="Yeam I."/>
            <person name="Giovannoni J.J."/>
            <person name="Rose J.K."/>
            <person name="Sorensen I."/>
            <person name="Lee S.J."/>
            <person name="Kim R.W."/>
            <person name="Choi I.Y."/>
            <person name="Choi B.S."/>
            <person name="Lim J.S."/>
            <person name="Lee Y.H."/>
            <person name="Choi D."/>
        </authorList>
    </citation>
    <scope>NUCLEOTIDE SEQUENCE [LARGE SCALE GENOMIC DNA]</scope>
    <source>
        <strain evidence="2">cv. CM334</strain>
    </source>
</reference>
<dbReference type="STRING" id="4072.A0A2G2ZJH1"/>
<accession>A0A2G2ZJH1</accession>
<reference evidence="1 2" key="2">
    <citation type="journal article" date="2017" name="Genome Biol.">
        <title>New reference genome sequences of hot pepper reveal the massive evolution of plant disease-resistance genes by retroduplication.</title>
        <authorList>
            <person name="Kim S."/>
            <person name="Park J."/>
            <person name="Yeom S.I."/>
            <person name="Kim Y.M."/>
            <person name="Seo E."/>
            <person name="Kim K.T."/>
            <person name="Kim M.S."/>
            <person name="Lee J.M."/>
            <person name="Cheong K."/>
            <person name="Shin H.S."/>
            <person name="Kim S.B."/>
            <person name="Han K."/>
            <person name="Lee J."/>
            <person name="Park M."/>
            <person name="Lee H.A."/>
            <person name="Lee H.Y."/>
            <person name="Lee Y."/>
            <person name="Oh S."/>
            <person name="Lee J.H."/>
            <person name="Choi E."/>
            <person name="Choi E."/>
            <person name="Lee S.E."/>
            <person name="Jeon J."/>
            <person name="Kim H."/>
            <person name="Choi G."/>
            <person name="Song H."/>
            <person name="Lee J."/>
            <person name="Lee S.C."/>
            <person name="Kwon J.K."/>
            <person name="Lee H.Y."/>
            <person name="Koo N."/>
            <person name="Hong Y."/>
            <person name="Kim R.W."/>
            <person name="Kang W.H."/>
            <person name="Huh J.H."/>
            <person name="Kang B.C."/>
            <person name="Yang T.J."/>
            <person name="Lee Y.H."/>
            <person name="Bennetzen J.L."/>
            <person name="Choi D."/>
        </authorList>
    </citation>
    <scope>NUCLEOTIDE SEQUENCE [LARGE SCALE GENOMIC DNA]</scope>
    <source>
        <strain evidence="2">cv. CM334</strain>
    </source>
</reference>
<name>A0A2G2ZJH1_CAPAN</name>
<dbReference type="InterPro" id="IPR006740">
    <property type="entry name" value="DUF604"/>
</dbReference>
<protein>
    <submittedName>
        <fullName evidence="1">Uncharacterized protein</fullName>
    </submittedName>
</protein>
<sequence length="130" mass="14931">MIEEGVQSLFAGDRFNRIRSKRSSFVIAGLSVLQWRAPDLLRLSLLIFNLITPFFKRTPYFQFHYPALQYDVYGNLFGLLASHLIAPLVTLHHLNVVEPIFPNVTRVQALWHLTVPMKLDLAGLMQQSSH</sequence>
<dbReference type="Pfam" id="PF04646">
    <property type="entry name" value="DUF604"/>
    <property type="match status" value="1"/>
</dbReference>
<comment type="caution">
    <text evidence="1">The sequence shown here is derived from an EMBL/GenBank/DDBJ whole genome shotgun (WGS) entry which is preliminary data.</text>
</comment>
<evidence type="ECO:0000313" key="1">
    <source>
        <dbReference type="EMBL" id="PHT82074.1"/>
    </source>
</evidence>
<dbReference type="AlphaFoldDB" id="A0A2G2ZJH1"/>
<gene>
    <name evidence="1" type="ORF">T459_15089</name>
</gene>
<proteinExistence type="predicted"/>
<keyword evidence="2" id="KW-1185">Reference proteome</keyword>
<dbReference type="Gramene" id="PHT82074">
    <property type="protein sequence ID" value="PHT82074"/>
    <property type="gene ID" value="T459_15089"/>
</dbReference>
<evidence type="ECO:0000313" key="2">
    <source>
        <dbReference type="Proteomes" id="UP000222542"/>
    </source>
</evidence>
<dbReference type="Proteomes" id="UP000222542">
    <property type="component" value="Unassembled WGS sequence"/>
</dbReference>